<comment type="caution">
    <text evidence="1">The sequence shown here is derived from an EMBL/GenBank/DDBJ whole genome shotgun (WGS) entry which is preliminary data.</text>
</comment>
<sequence>MGNHESLASGRMKIVEQLPCPFGDCARFHKDLEKVCRY</sequence>
<name>B9BVN3_9BURK</name>
<dbReference type="Proteomes" id="UP000004535">
    <property type="component" value="Unassembled WGS sequence"/>
</dbReference>
<proteinExistence type="predicted"/>
<accession>B9BVN3</accession>
<evidence type="ECO:0000313" key="2">
    <source>
        <dbReference type="Proteomes" id="UP000004535"/>
    </source>
</evidence>
<gene>
    <name evidence="1" type="ORF">BURMUCGD2_0567</name>
</gene>
<reference evidence="1 2" key="1">
    <citation type="journal article" date="2012" name="J. Bacteriol.">
        <title>Draft Genome Sequence Determination for Cystic Fibrosis and Chronic Granulomatous Disease Burkholderia multivorans Isolates.</title>
        <authorList>
            <person name="Varga J.J."/>
            <person name="Losada L."/>
            <person name="Zelazny A.M."/>
            <person name="Brinkac L."/>
            <person name="Harkins D."/>
            <person name="Radune D."/>
            <person name="Hostetler J."/>
            <person name="Sampaio E.P."/>
            <person name="Ronning C.M."/>
            <person name="Nierman W.C."/>
            <person name="Greenberg D.E."/>
            <person name="Holland S.M."/>
            <person name="Goldberg J.B."/>
        </authorList>
    </citation>
    <scope>NUCLEOTIDE SEQUENCE [LARGE SCALE GENOMIC DNA]</scope>
    <source>
        <strain evidence="1 2">CGD2</strain>
    </source>
</reference>
<dbReference type="AlphaFoldDB" id="B9BVN3"/>
<protein>
    <submittedName>
        <fullName evidence="1">Uncharacterized protein</fullName>
    </submittedName>
</protein>
<dbReference type="EMBL" id="ACFC01000011">
    <property type="protein sequence ID" value="EEE05055.1"/>
    <property type="molecule type" value="Genomic_DNA"/>
</dbReference>
<organism evidence="1 2">
    <name type="scientific">Burkholderia multivorans CGD2</name>
    <dbReference type="NCBI Taxonomy" id="513052"/>
    <lineage>
        <taxon>Bacteria</taxon>
        <taxon>Pseudomonadati</taxon>
        <taxon>Pseudomonadota</taxon>
        <taxon>Betaproteobacteria</taxon>
        <taxon>Burkholderiales</taxon>
        <taxon>Burkholderiaceae</taxon>
        <taxon>Burkholderia</taxon>
        <taxon>Burkholderia cepacia complex</taxon>
    </lineage>
</organism>
<evidence type="ECO:0000313" key="1">
    <source>
        <dbReference type="EMBL" id="EEE05055.1"/>
    </source>
</evidence>